<gene>
    <name evidence="3" type="primary">lytC</name>
    <name evidence="3" type="ORF">SAMEA3545359_00449</name>
</gene>
<organism evidence="3">
    <name type="scientific">uncultured Anaerotruncus sp</name>
    <dbReference type="NCBI Taxonomy" id="905011"/>
    <lineage>
        <taxon>Bacteria</taxon>
        <taxon>Bacillati</taxon>
        <taxon>Bacillota</taxon>
        <taxon>Clostridia</taxon>
        <taxon>Eubacteriales</taxon>
        <taxon>Oscillospiraceae</taxon>
        <taxon>Anaerotruncus</taxon>
        <taxon>environmental samples</taxon>
    </lineage>
</organism>
<proteinExistence type="predicted"/>
<dbReference type="PANTHER" id="PTHR30404:SF0">
    <property type="entry name" value="N-ACETYLMURAMOYL-L-ALANINE AMIDASE AMIC"/>
    <property type="match status" value="1"/>
</dbReference>
<dbReference type="PANTHER" id="PTHR30404">
    <property type="entry name" value="N-ACETYLMURAMOYL-L-ALANINE AMIDASE"/>
    <property type="match status" value="1"/>
</dbReference>
<keyword evidence="1 3" id="KW-0378">Hydrolase</keyword>
<reference evidence="3" key="1">
    <citation type="submission" date="2015-09" db="EMBL/GenBank/DDBJ databases">
        <authorList>
            <consortium name="Pathogen Informatics"/>
        </authorList>
    </citation>
    <scope>NUCLEOTIDE SEQUENCE</scope>
    <source>
        <strain evidence="3">2789STDY5834896</strain>
    </source>
</reference>
<evidence type="ECO:0000256" key="1">
    <source>
        <dbReference type="ARBA" id="ARBA00022801"/>
    </source>
</evidence>
<dbReference type="GO" id="GO:0009253">
    <property type="term" value="P:peptidoglycan catabolic process"/>
    <property type="evidence" value="ECO:0007669"/>
    <property type="project" value="InterPro"/>
</dbReference>
<accession>A0A1C6GLS5</accession>
<dbReference type="EMBL" id="FMHG01000001">
    <property type="protein sequence ID" value="SCJ46256.1"/>
    <property type="molecule type" value="Genomic_DNA"/>
</dbReference>
<dbReference type="AlphaFoldDB" id="A0A1C6GLS5"/>
<dbReference type="Gene3D" id="3.40.630.40">
    <property type="entry name" value="Zn-dependent exopeptidases"/>
    <property type="match status" value="1"/>
</dbReference>
<name>A0A1C6GLS5_9FIRM</name>
<dbReference type="SMART" id="SM00646">
    <property type="entry name" value="Ami_3"/>
    <property type="match status" value="1"/>
</dbReference>
<dbReference type="Pfam" id="PF01520">
    <property type="entry name" value="Amidase_3"/>
    <property type="match status" value="1"/>
</dbReference>
<protein>
    <submittedName>
        <fullName evidence="3">N-acetylmuramoyl-L-alanine amidase LytC</fullName>
        <ecNumber evidence="3">3.5.1.28</ecNumber>
    </submittedName>
</protein>
<dbReference type="GO" id="GO:0030288">
    <property type="term" value="C:outer membrane-bounded periplasmic space"/>
    <property type="evidence" value="ECO:0007669"/>
    <property type="project" value="TreeGrafter"/>
</dbReference>
<evidence type="ECO:0000259" key="2">
    <source>
        <dbReference type="SMART" id="SM00646"/>
    </source>
</evidence>
<dbReference type="CDD" id="cd02696">
    <property type="entry name" value="MurNAc-LAA"/>
    <property type="match status" value="1"/>
</dbReference>
<evidence type="ECO:0000313" key="3">
    <source>
        <dbReference type="EMBL" id="SCJ46256.1"/>
    </source>
</evidence>
<dbReference type="SUPFAM" id="SSF53187">
    <property type="entry name" value="Zn-dependent exopeptidases"/>
    <property type="match status" value="1"/>
</dbReference>
<sequence>MFCRVKSVRLWQLILGLSVCVAVGAAFFNFRSFASEQDTAVKKRPAVIIDAGHGGFDPGASSQGIDEKNINLQIALTLRDVLTFQGYDVYMTRETDISTDTEGDGAPSKKKSDMHNRLKLIESHPDAIFLSIHQNAFQSSNKGSQVFYNKKNAEGELLAECIQETIKQNLQTDSHRMHKPSGSEYYLLNQSKNPGVLIECGFISNAEERQKLQDPEYQKQLAFCIYQGMLQYVERSALQK</sequence>
<dbReference type="EC" id="3.5.1.28" evidence="3"/>
<dbReference type="GO" id="GO:0008745">
    <property type="term" value="F:N-acetylmuramoyl-L-alanine amidase activity"/>
    <property type="evidence" value="ECO:0007669"/>
    <property type="project" value="UniProtKB-EC"/>
</dbReference>
<dbReference type="InterPro" id="IPR002508">
    <property type="entry name" value="MurNAc-LAA_cat"/>
</dbReference>
<feature type="domain" description="MurNAc-LAA" evidence="2">
    <location>
        <begin position="117"/>
        <end position="230"/>
    </location>
</feature>
<dbReference type="InterPro" id="IPR050695">
    <property type="entry name" value="N-acetylmuramoyl_amidase_3"/>
</dbReference>